<dbReference type="STRING" id="634436.SAMN05216361_1263"/>
<evidence type="ECO:0000313" key="4">
    <source>
        <dbReference type="Proteomes" id="UP000184520"/>
    </source>
</evidence>
<name>A0A1M5H170_9ALTE</name>
<reference evidence="4" key="1">
    <citation type="submission" date="2016-11" db="EMBL/GenBank/DDBJ databases">
        <authorList>
            <person name="Varghese N."/>
            <person name="Submissions S."/>
        </authorList>
    </citation>
    <scope>NUCLEOTIDE SEQUENCE [LARGE SCALE GENOMIC DNA]</scope>
    <source>
        <strain evidence="4">CGMCC 1.8995</strain>
    </source>
</reference>
<dbReference type="InterPro" id="IPR012334">
    <property type="entry name" value="Pectin_lyas_fold"/>
</dbReference>
<protein>
    <submittedName>
        <fullName evidence="3">Right handed beta helix region</fullName>
    </submittedName>
</protein>
<keyword evidence="4" id="KW-1185">Reference proteome</keyword>
<evidence type="ECO:0000256" key="1">
    <source>
        <dbReference type="SAM" id="SignalP"/>
    </source>
</evidence>
<feature type="domain" description="Periplasmic copper-binding protein NosD beta helix" evidence="2">
    <location>
        <begin position="199"/>
        <end position="315"/>
    </location>
</feature>
<sequence>MIMLKRWFLVVVCMLMLNSMHTVAAEAKRHITVESSEQLYAAIHEANRVGGNTTIQLRRGLYAIHRPIVVTAPGITLQSESLNAKDVVLRGPGMKQTGQVFSLLRVNAPHFSFIGLTAEQAPNHIIQVAGENNADYFHLSRSVLRDSYEQLLKVSHRPGQPEAADFGVVEYSTFAYSAGIGPQYYIGGIDLHLGQHWHIRHNQFYGIASPAKRVAEHAIHLWYSSGHITVEDNIIVNSDRGIGFGMANKGNQGGVIKDNWIIHADNGHPYADAGITLESSPDTIVSGNWVLQYHSYPNSIEYRFPATQRVEITNNTTNKRIRRRNGGGATVTNNHNADKLTPLQVSTLIERFPPEYRPAVRAAIAQ</sequence>
<feature type="chain" id="PRO_5013359221" evidence="1">
    <location>
        <begin position="25"/>
        <end position="366"/>
    </location>
</feature>
<dbReference type="InterPro" id="IPR006626">
    <property type="entry name" value="PbH1"/>
</dbReference>
<keyword evidence="1" id="KW-0732">Signal</keyword>
<feature type="signal peptide" evidence="1">
    <location>
        <begin position="1"/>
        <end position="24"/>
    </location>
</feature>
<dbReference type="InterPro" id="IPR011050">
    <property type="entry name" value="Pectin_lyase_fold/virulence"/>
</dbReference>
<dbReference type="Gene3D" id="2.160.20.10">
    <property type="entry name" value="Single-stranded right-handed beta-helix, Pectin lyase-like"/>
    <property type="match status" value="1"/>
</dbReference>
<dbReference type="AlphaFoldDB" id="A0A1M5H170"/>
<dbReference type="InterPro" id="IPR007742">
    <property type="entry name" value="NosD_dom"/>
</dbReference>
<dbReference type="Proteomes" id="UP000184520">
    <property type="component" value="Unassembled WGS sequence"/>
</dbReference>
<accession>A0A1M5H170</accession>
<proteinExistence type="predicted"/>
<organism evidence="3 4">
    <name type="scientific">Marisediminitalea aggregata</name>
    <dbReference type="NCBI Taxonomy" id="634436"/>
    <lineage>
        <taxon>Bacteria</taxon>
        <taxon>Pseudomonadati</taxon>
        <taxon>Pseudomonadota</taxon>
        <taxon>Gammaproteobacteria</taxon>
        <taxon>Alteromonadales</taxon>
        <taxon>Alteromonadaceae</taxon>
        <taxon>Marisediminitalea</taxon>
    </lineage>
</organism>
<dbReference type="SMART" id="SM00710">
    <property type="entry name" value="PbH1"/>
    <property type="match status" value="3"/>
</dbReference>
<evidence type="ECO:0000313" key="3">
    <source>
        <dbReference type="EMBL" id="SHG09670.1"/>
    </source>
</evidence>
<gene>
    <name evidence="3" type="ORF">SAMN05216361_1263</name>
</gene>
<dbReference type="Pfam" id="PF05048">
    <property type="entry name" value="NosD"/>
    <property type="match status" value="1"/>
</dbReference>
<evidence type="ECO:0000259" key="2">
    <source>
        <dbReference type="Pfam" id="PF05048"/>
    </source>
</evidence>
<dbReference type="EMBL" id="FQWD01000002">
    <property type="protein sequence ID" value="SHG09670.1"/>
    <property type="molecule type" value="Genomic_DNA"/>
</dbReference>
<dbReference type="SUPFAM" id="SSF51126">
    <property type="entry name" value="Pectin lyase-like"/>
    <property type="match status" value="1"/>
</dbReference>